<evidence type="ECO:0000313" key="2">
    <source>
        <dbReference type="EMBL" id="CAH0025170.1"/>
    </source>
</evidence>
<dbReference type="EMBL" id="CABFNQ020000704">
    <property type="protein sequence ID" value="CAH0025170.1"/>
    <property type="molecule type" value="Genomic_DNA"/>
</dbReference>
<dbReference type="GO" id="GO:0003700">
    <property type="term" value="F:DNA-binding transcription factor activity"/>
    <property type="evidence" value="ECO:0007669"/>
    <property type="project" value="InterPro"/>
</dbReference>
<dbReference type="SUPFAM" id="SSF57959">
    <property type="entry name" value="Leucine zipper domain"/>
    <property type="match status" value="1"/>
</dbReference>
<reference evidence="2" key="1">
    <citation type="submission" date="2021-10" db="EMBL/GenBank/DDBJ databases">
        <authorList>
            <person name="Piombo E."/>
        </authorList>
    </citation>
    <scope>NUCLEOTIDE SEQUENCE</scope>
</reference>
<dbReference type="Proteomes" id="UP000696573">
    <property type="component" value="Unassembled WGS sequence"/>
</dbReference>
<evidence type="ECO:0008006" key="4">
    <source>
        <dbReference type="Google" id="ProtNLM"/>
    </source>
</evidence>
<proteinExistence type="predicted"/>
<accession>A0A9N9VMR1</accession>
<feature type="compositionally biased region" description="Low complexity" evidence="1">
    <location>
        <begin position="131"/>
        <end position="142"/>
    </location>
</feature>
<dbReference type="OrthoDB" id="3555317at2759"/>
<comment type="caution">
    <text evidence="2">The sequence shown here is derived from an EMBL/GenBank/DDBJ whole genome shotgun (WGS) entry which is preliminary data.</text>
</comment>
<gene>
    <name evidence="2" type="ORF">CRHIZ90672A_00018995</name>
</gene>
<feature type="compositionally biased region" description="Polar residues" evidence="1">
    <location>
        <begin position="150"/>
        <end position="162"/>
    </location>
</feature>
<feature type="region of interest" description="Disordered" evidence="1">
    <location>
        <begin position="209"/>
        <end position="228"/>
    </location>
</feature>
<feature type="region of interest" description="Disordered" evidence="1">
    <location>
        <begin position="126"/>
        <end position="190"/>
    </location>
</feature>
<dbReference type="InterPro" id="IPR046347">
    <property type="entry name" value="bZIP_sf"/>
</dbReference>
<sequence>MAIICSYHNLEPLGSATQKRCPRKSPSLRGSLTDKKQIHEARREKNREAQHVFRKQRQAAEAALGQHARRLEEVVEEISSTLICLFDEILATEALITRHPSITTFLKQALARVLSLTKEIATLDGDSLLPADDSTAASGDSAEPVPQHIIENTVTTSTQQRPSLPGAPLSLVDPPSASRQSMMSRPYTPSLGIYRPATPISAGYTPTNQLLTSLPLTPQTPLSTPGTL</sequence>
<evidence type="ECO:0000256" key="1">
    <source>
        <dbReference type="SAM" id="MobiDB-lite"/>
    </source>
</evidence>
<protein>
    <recommendedName>
        <fullName evidence="4">BZIP domain-containing protein</fullName>
    </recommendedName>
</protein>
<evidence type="ECO:0000313" key="3">
    <source>
        <dbReference type="Proteomes" id="UP000696573"/>
    </source>
</evidence>
<keyword evidence="3" id="KW-1185">Reference proteome</keyword>
<name>A0A9N9VMR1_9HYPO</name>
<feature type="compositionally biased region" description="Basic and acidic residues" evidence="1">
    <location>
        <begin position="32"/>
        <end position="51"/>
    </location>
</feature>
<feature type="region of interest" description="Disordered" evidence="1">
    <location>
        <begin position="17"/>
        <end position="51"/>
    </location>
</feature>
<organism evidence="2 3">
    <name type="scientific">Clonostachys rhizophaga</name>
    <dbReference type="NCBI Taxonomy" id="160324"/>
    <lineage>
        <taxon>Eukaryota</taxon>
        <taxon>Fungi</taxon>
        <taxon>Dikarya</taxon>
        <taxon>Ascomycota</taxon>
        <taxon>Pezizomycotina</taxon>
        <taxon>Sordariomycetes</taxon>
        <taxon>Hypocreomycetidae</taxon>
        <taxon>Hypocreales</taxon>
        <taxon>Bionectriaceae</taxon>
        <taxon>Clonostachys</taxon>
    </lineage>
</organism>
<dbReference type="CDD" id="cd14686">
    <property type="entry name" value="bZIP"/>
    <property type="match status" value="1"/>
</dbReference>
<dbReference type="AlphaFoldDB" id="A0A9N9VMR1"/>